<dbReference type="PIRSF" id="PIRSF000157">
    <property type="entry name" value="Oxoglu_dh_E1"/>
    <property type="match status" value="1"/>
</dbReference>
<dbReference type="Gene3D" id="3.40.50.11610">
    <property type="entry name" value="Multifunctional 2-oxoglutarate metabolism enzyme, C-terminal domain"/>
    <property type="match status" value="1"/>
</dbReference>
<dbReference type="InterPro" id="IPR029061">
    <property type="entry name" value="THDP-binding"/>
</dbReference>
<dbReference type="EMBL" id="JARPUR010000001">
    <property type="protein sequence ID" value="KAK4885093.1"/>
    <property type="molecule type" value="Genomic_DNA"/>
</dbReference>
<dbReference type="Gene3D" id="1.10.287.1150">
    <property type="entry name" value="TPP helical domain"/>
    <property type="match status" value="1"/>
</dbReference>
<comment type="caution">
    <text evidence="7">The sequence shown here is derived from an EMBL/GenBank/DDBJ whole genome shotgun (WGS) entry which is preliminary data.</text>
</comment>
<dbReference type="InterPro" id="IPR042179">
    <property type="entry name" value="KGD_C_sf"/>
</dbReference>
<dbReference type="GO" id="GO:0030976">
    <property type="term" value="F:thiamine pyrophosphate binding"/>
    <property type="evidence" value="ECO:0007669"/>
    <property type="project" value="InterPro"/>
</dbReference>
<proteinExistence type="inferred from homology"/>
<evidence type="ECO:0000313" key="7">
    <source>
        <dbReference type="EMBL" id="KAK4885093.1"/>
    </source>
</evidence>
<feature type="domain" description="Transketolase-like pyrimidine-binding" evidence="6">
    <location>
        <begin position="560"/>
        <end position="763"/>
    </location>
</feature>
<dbReference type="SMART" id="SM00861">
    <property type="entry name" value="Transket_pyr"/>
    <property type="match status" value="1"/>
</dbReference>
<dbReference type="SUPFAM" id="SSF52518">
    <property type="entry name" value="Thiamin diphosphate-binding fold (THDP-binding)"/>
    <property type="match status" value="2"/>
</dbReference>
<name>A0AAN7QMU6_9COLE</name>
<protein>
    <recommendedName>
        <fullName evidence="6">Transketolase-like pyrimidine-binding domain-containing protein</fullName>
    </recommendedName>
</protein>
<comment type="similarity">
    <text evidence="2">Belongs to the alpha-ketoglutarate dehydrogenase family.</text>
</comment>
<dbReference type="NCBIfam" id="NF006914">
    <property type="entry name" value="PRK09404.1"/>
    <property type="match status" value="1"/>
</dbReference>
<evidence type="ECO:0000259" key="6">
    <source>
        <dbReference type="SMART" id="SM00861"/>
    </source>
</evidence>
<keyword evidence="4" id="KW-0560">Oxidoreductase</keyword>
<dbReference type="InterPro" id="IPR011603">
    <property type="entry name" value="2oxoglutarate_DH_E1"/>
</dbReference>
<sequence length="909" mass="103497">MKNGVFSNKFLIKYYHSDVVFGYRTKIKHGFKLPEETVQIRCKESNFYRLVTAYRQFAHLKADINPVSFSTPSGTIPELVPERYGLNTSDKVHFSGIINNGKKEGTVGEALEFLKLVYGKHISAEFLHLENEEEVEWFSKQMELLQNVQLNNDTKRSIATELLKSQTFDHFLANKFSGVKRYGGEGAESMMTFFQEVFRVSADDNLEQIVIGMPHRGRLNFLTGMLQSEPVKMFLKLKGFPDFPTHYKATGDVLSHCISSTNLQINGKRLHVSVLYNPSHLEAINPVSMGKTRAKQLSSLDGDYSQLKGKWSDKILNIQVHGDAAFAGQGINQECLQLSNVPHFEVGGSVHLVVNNQVGFTTPPDRGRSTRYCTDLAKMISAPIIHVNGDYPEEVLKVTRLAMQYQRKFRKEVFIDMNCYRQWGHNEVDDPTFTNPQLYKIIHSRSQTVPDKYAGQLITEGILTKEAAEIVVVQHYDWLSKELLQVESYRPDDPCFKNQWQDYSQAQEVITTWETGIHPQLLTVIGNKSVSYPQGFKIHPHLQKTYIKNRIKKISEGTKLDWATAEALAFGSLLYEGYNVRLSGQDVGRGTFSHRHIMLVDQETNNVHIPLNQINPEQIGYLEVANSILSEEAVLGFEYGMSIENPKNLIVWEAQFGDFFNGAQIIFDTFICSGEAKWLCSTGIVILLPHGYSGAGPEHSSCRIERFLQLTDSKENEADTDNVNVEVCQPSTPAQYFHLLRRQMVRNYRKPLIVVAPKTLLRLSAATSSLMDMVTGTHFLPVIGETVQEHLQIKKIIFCSGEHYYALYEKRQEMGVKDTVLVRIESFCPFPVLDIYTELKKFPNAIEFIWSQEEPRNMGAWSFVKLRFENLFGKKLEYCGRGTLPAPAVGIGKWHQEEAHHVVTKPFEM</sequence>
<dbReference type="InterPro" id="IPR031717">
    <property type="entry name" value="ODO-1/KGD_C"/>
</dbReference>
<accession>A0AAN7QMU6</accession>
<dbReference type="InterPro" id="IPR001017">
    <property type="entry name" value="DH_E1"/>
</dbReference>
<evidence type="ECO:0000256" key="5">
    <source>
        <dbReference type="ARBA" id="ARBA00023052"/>
    </source>
</evidence>
<dbReference type="GO" id="GO:0016624">
    <property type="term" value="F:oxidoreductase activity, acting on the aldehyde or oxo group of donors, disulfide as acceptor"/>
    <property type="evidence" value="ECO:0007669"/>
    <property type="project" value="InterPro"/>
</dbReference>
<keyword evidence="3" id="KW-0809">Transit peptide</keyword>
<dbReference type="Proteomes" id="UP001353858">
    <property type="component" value="Unassembled WGS sequence"/>
</dbReference>
<evidence type="ECO:0000256" key="1">
    <source>
        <dbReference type="ARBA" id="ARBA00001964"/>
    </source>
</evidence>
<dbReference type="CDD" id="cd02016">
    <property type="entry name" value="TPP_E1_OGDC_like"/>
    <property type="match status" value="1"/>
</dbReference>
<gene>
    <name evidence="7" type="ORF">RN001_001364</name>
</gene>
<dbReference type="Pfam" id="PF16870">
    <property type="entry name" value="OxoGdeHyase_C"/>
    <property type="match status" value="1"/>
</dbReference>
<reference evidence="8" key="1">
    <citation type="submission" date="2023-01" db="EMBL/GenBank/DDBJ databases">
        <title>Key to firefly adult light organ development and bioluminescence: homeobox transcription factors regulate luciferase expression and transportation to peroxisome.</title>
        <authorList>
            <person name="Fu X."/>
        </authorList>
    </citation>
    <scope>NUCLEOTIDE SEQUENCE [LARGE SCALE GENOMIC DNA]</scope>
</reference>
<dbReference type="Pfam" id="PF00676">
    <property type="entry name" value="E1_dh"/>
    <property type="match status" value="1"/>
</dbReference>
<evidence type="ECO:0000256" key="4">
    <source>
        <dbReference type="ARBA" id="ARBA00023002"/>
    </source>
</evidence>
<dbReference type="Gene3D" id="3.40.50.970">
    <property type="match status" value="1"/>
</dbReference>
<keyword evidence="5" id="KW-0786">Thiamine pyrophosphate</keyword>
<dbReference type="PANTHER" id="PTHR23152:SF4">
    <property type="entry name" value="2-OXOADIPATE DEHYDROGENASE COMPLEX COMPONENT E1"/>
    <property type="match status" value="1"/>
</dbReference>
<evidence type="ECO:0000313" key="8">
    <source>
        <dbReference type="Proteomes" id="UP001353858"/>
    </source>
</evidence>
<keyword evidence="8" id="KW-1185">Reference proteome</keyword>
<organism evidence="7 8">
    <name type="scientific">Aquatica leii</name>
    <dbReference type="NCBI Taxonomy" id="1421715"/>
    <lineage>
        <taxon>Eukaryota</taxon>
        <taxon>Metazoa</taxon>
        <taxon>Ecdysozoa</taxon>
        <taxon>Arthropoda</taxon>
        <taxon>Hexapoda</taxon>
        <taxon>Insecta</taxon>
        <taxon>Pterygota</taxon>
        <taxon>Neoptera</taxon>
        <taxon>Endopterygota</taxon>
        <taxon>Coleoptera</taxon>
        <taxon>Polyphaga</taxon>
        <taxon>Elateriformia</taxon>
        <taxon>Elateroidea</taxon>
        <taxon>Lampyridae</taxon>
        <taxon>Luciolinae</taxon>
        <taxon>Aquatica</taxon>
    </lineage>
</organism>
<comment type="cofactor">
    <cofactor evidence="1">
        <name>thiamine diphosphate</name>
        <dbReference type="ChEBI" id="CHEBI:58937"/>
    </cofactor>
</comment>
<dbReference type="NCBIfam" id="TIGR00239">
    <property type="entry name" value="2oxo_dh_E1"/>
    <property type="match status" value="1"/>
</dbReference>
<dbReference type="AlphaFoldDB" id="A0AAN7QMU6"/>
<dbReference type="Pfam" id="PF02779">
    <property type="entry name" value="Transket_pyr"/>
    <property type="match status" value="1"/>
</dbReference>
<dbReference type="Gene3D" id="3.40.50.12470">
    <property type="match status" value="1"/>
</dbReference>
<dbReference type="PANTHER" id="PTHR23152">
    <property type="entry name" value="2-OXOGLUTARATE DEHYDROGENASE"/>
    <property type="match status" value="1"/>
</dbReference>
<dbReference type="NCBIfam" id="NF008907">
    <property type="entry name" value="PRK12270.1"/>
    <property type="match status" value="1"/>
</dbReference>
<evidence type="ECO:0000256" key="2">
    <source>
        <dbReference type="ARBA" id="ARBA00006936"/>
    </source>
</evidence>
<dbReference type="InterPro" id="IPR005475">
    <property type="entry name" value="Transketolase-like_Pyr-bd"/>
</dbReference>
<evidence type="ECO:0000256" key="3">
    <source>
        <dbReference type="ARBA" id="ARBA00022946"/>
    </source>
</evidence>